<gene>
    <name evidence="1" type="ORF">MSPICULIGERA_LOCUS7623</name>
</gene>
<evidence type="ECO:0000313" key="2">
    <source>
        <dbReference type="Proteomes" id="UP001177023"/>
    </source>
</evidence>
<dbReference type="EMBL" id="CATQJA010001944">
    <property type="protein sequence ID" value="CAJ0569133.1"/>
    <property type="molecule type" value="Genomic_DNA"/>
</dbReference>
<reference evidence="1" key="1">
    <citation type="submission" date="2023-06" db="EMBL/GenBank/DDBJ databases">
        <authorList>
            <person name="Delattre M."/>
        </authorList>
    </citation>
    <scope>NUCLEOTIDE SEQUENCE</scope>
    <source>
        <strain evidence="1">AF72</strain>
    </source>
</reference>
<feature type="non-terminal residue" evidence="1">
    <location>
        <position position="161"/>
    </location>
</feature>
<comment type="caution">
    <text evidence="1">The sequence shown here is derived from an EMBL/GenBank/DDBJ whole genome shotgun (WGS) entry which is preliminary data.</text>
</comment>
<evidence type="ECO:0000313" key="1">
    <source>
        <dbReference type="EMBL" id="CAJ0569133.1"/>
    </source>
</evidence>
<dbReference type="Proteomes" id="UP001177023">
    <property type="component" value="Unassembled WGS sequence"/>
</dbReference>
<proteinExistence type="predicted"/>
<name>A0AA36CIG0_9BILA</name>
<protein>
    <submittedName>
        <fullName evidence="1">Uncharacterized protein</fullName>
    </submittedName>
</protein>
<dbReference type="AlphaFoldDB" id="A0AA36CIG0"/>
<sequence length="161" mass="18145">MPPRVGGEQITEPEILHVAPPPPNVDELIGLARARLNIPEFVAAEQLLGANRPPGNRLEEAQIIVASFIVIQTRYLLLRGAIHRADPRILMIGEDGLVAYLREYSALYDRAKARMMHLIARPGEHRHHRGFLRLQRAALAWMRQVRILEQELGGMVAALFN</sequence>
<organism evidence="1 2">
    <name type="scientific">Mesorhabditis spiculigera</name>
    <dbReference type="NCBI Taxonomy" id="96644"/>
    <lineage>
        <taxon>Eukaryota</taxon>
        <taxon>Metazoa</taxon>
        <taxon>Ecdysozoa</taxon>
        <taxon>Nematoda</taxon>
        <taxon>Chromadorea</taxon>
        <taxon>Rhabditida</taxon>
        <taxon>Rhabditina</taxon>
        <taxon>Rhabditomorpha</taxon>
        <taxon>Rhabditoidea</taxon>
        <taxon>Rhabditidae</taxon>
        <taxon>Mesorhabditinae</taxon>
        <taxon>Mesorhabditis</taxon>
    </lineage>
</organism>
<keyword evidence="2" id="KW-1185">Reference proteome</keyword>
<accession>A0AA36CIG0</accession>